<accession>A0ACD3ACW7</accession>
<keyword evidence="2" id="KW-1185">Reference proteome</keyword>
<dbReference type="Proteomes" id="UP000308600">
    <property type="component" value="Unassembled WGS sequence"/>
</dbReference>
<protein>
    <submittedName>
        <fullName evidence="1">Uncharacterized protein</fullName>
    </submittedName>
</protein>
<feature type="non-terminal residue" evidence="1">
    <location>
        <position position="337"/>
    </location>
</feature>
<reference evidence="1 2" key="1">
    <citation type="journal article" date="2019" name="Nat. Ecol. Evol.">
        <title>Megaphylogeny resolves global patterns of mushroom evolution.</title>
        <authorList>
            <person name="Varga T."/>
            <person name="Krizsan K."/>
            <person name="Foldi C."/>
            <person name="Dima B."/>
            <person name="Sanchez-Garcia M."/>
            <person name="Sanchez-Ramirez S."/>
            <person name="Szollosi G.J."/>
            <person name="Szarkandi J.G."/>
            <person name="Papp V."/>
            <person name="Albert L."/>
            <person name="Andreopoulos W."/>
            <person name="Angelini C."/>
            <person name="Antonin V."/>
            <person name="Barry K.W."/>
            <person name="Bougher N.L."/>
            <person name="Buchanan P."/>
            <person name="Buyck B."/>
            <person name="Bense V."/>
            <person name="Catcheside P."/>
            <person name="Chovatia M."/>
            <person name="Cooper J."/>
            <person name="Damon W."/>
            <person name="Desjardin D."/>
            <person name="Finy P."/>
            <person name="Geml J."/>
            <person name="Haridas S."/>
            <person name="Hughes K."/>
            <person name="Justo A."/>
            <person name="Karasinski D."/>
            <person name="Kautmanova I."/>
            <person name="Kiss B."/>
            <person name="Kocsube S."/>
            <person name="Kotiranta H."/>
            <person name="LaButti K.M."/>
            <person name="Lechner B.E."/>
            <person name="Liimatainen K."/>
            <person name="Lipzen A."/>
            <person name="Lukacs Z."/>
            <person name="Mihaltcheva S."/>
            <person name="Morgado L.N."/>
            <person name="Niskanen T."/>
            <person name="Noordeloos M.E."/>
            <person name="Ohm R.A."/>
            <person name="Ortiz-Santana B."/>
            <person name="Ovrebo C."/>
            <person name="Racz N."/>
            <person name="Riley R."/>
            <person name="Savchenko A."/>
            <person name="Shiryaev A."/>
            <person name="Soop K."/>
            <person name="Spirin V."/>
            <person name="Szebenyi C."/>
            <person name="Tomsovsky M."/>
            <person name="Tulloss R.E."/>
            <person name="Uehling J."/>
            <person name="Grigoriev I.V."/>
            <person name="Vagvolgyi C."/>
            <person name="Papp T."/>
            <person name="Martin F.M."/>
            <person name="Miettinen O."/>
            <person name="Hibbett D.S."/>
            <person name="Nagy L.G."/>
        </authorList>
    </citation>
    <scope>NUCLEOTIDE SEQUENCE [LARGE SCALE GENOMIC DNA]</scope>
    <source>
        <strain evidence="1 2">NL-1719</strain>
    </source>
</reference>
<sequence>MARKRKKKSMAPEQEIVVPSTTSSLARQSSSFSHAGQSSLPPQPSSSNQPSTPSSAFSKSANSRAQTRSQTIASRKDKVLGDGREDKEAARSGRKHAREEGSETPTVVSYDPGISSFLRDAIKDVAPEFVHECKYLDVEDLLEEYIQARDKEFAIELARLETELGLQSLFVLETQIAHWQGINDTKQLDARPSVSQTPSASGSTLSRKPLSSVQSPSAGDLSILADDVDGVVSAIQSLPLSNKPKTRAGPPEPTTIAALTSEVKSSLKSTVKTLLVKRTSGENKHDEEDTEEVAGSRKDKNAGGRKEKGKGKARFQNYSEEGPIKEPAAASSKDNWS</sequence>
<dbReference type="EMBL" id="ML208507">
    <property type="protein sequence ID" value="TFK63728.1"/>
    <property type="molecule type" value="Genomic_DNA"/>
</dbReference>
<name>A0ACD3ACW7_9AGAR</name>
<gene>
    <name evidence="1" type="ORF">BDN72DRAFT_861877</name>
</gene>
<proteinExistence type="predicted"/>
<organism evidence="1 2">
    <name type="scientific">Pluteus cervinus</name>
    <dbReference type="NCBI Taxonomy" id="181527"/>
    <lineage>
        <taxon>Eukaryota</taxon>
        <taxon>Fungi</taxon>
        <taxon>Dikarya</taxon>
        <taxon>Basidiomycota</taxon>
        <taxon>Agaricomycotina</taxon>
        <taxon>Agaricomycetes</taxon>
        <taxon>Agaricomycetidae</taxon>
        <taxon>Agaricales</taxon>
        <taxon>Pluteineae</taxon>
        <taxon>Pluteaceae</taxon>
        <taxon>Pluteus</taxon>
    </lineage>
</organism>
<evidence type="ECO:0000313" key="1">
    <source>
        <dbReference type="EMBL" id="TFK63728.1"/>
    </source>
</evidence>
<evidence type="ECO:0000313" key="2">
    <source>
        <dbReference type="Proteomes" id="UP000308600"/>
    </source>
</evidence>